<dbReference type="Proteomes" id="UP000829720">
    <property type="component" value="Unassembled WGS sequence"/>
</dbReference>
<evidence type="ECO:0000256" key="7">
    <source>
        <dbReference type="ARBA" id="ARBA00022692"/>
    </source>
</evidence>
<keyword evidence="22" id="KW-0175">Coiled coil</keyword>
<comment type="catalytic activity">
    <reaction evidence="21">
        <text>phosphocholine + CTP + H(+) = CDP-choline + diphosphate</text>
        <dbReference type="Rhea" id="RHEA:18997"/>
        <dbReference type="ChEBI" id="CHEBI:15378"/>
        <dbReference type="ChEBI" id="CHEBI:33019"/>
        <dbReference type="ChEBI" id="CHEBI:37563"/>
        <dbReference type="ChEBI" id="CHEBI:58779"/>
        <dbReference type="ChEBI" id="CHEBI:295975"/>
        <dbReference type="EC" id="2.7.7.15"/>
    </reaction>
    <physiologicalReaction direction="left-to-right" evidence="21">
        <dbReference type="Rhea" id="RHEA:18998"/>
    </physiologicalReaction>
</comment>
<keyword evidence="6" id="KW-0808">Transferase</keyword>
<comment type="similarity">
    <text evidence="3">Belongs to the RAMP4 family.</text>
</comment>
<dbReference type="AlphaFoldDB" id="A0A8T3D8T7"/>
<reference evidence="26" key="1">
    <citation type="submission" date="2021-01" db="EMBL/GenBank/DDBJ databases">
        <authorList>
            <person name="Zahm M."/>
            <person name="Roques C."/>
            <person name="Cabau C."/>
            <person name="Klopp C."/>
            <person name="Donnadieu C."/>
            <person name="Jouanno E."/>
            <person name="Lampietro C."/>
            <person name="Louis A."/>
            <person name="Herpin A."/>
            <person name="Echchiki A."/>
            <person name="Berthelot C."/>
            <person name="Parey E."/>
            <person name="Roest-Crollius H."/>
            <person name="Braasch I."/>
            <person name="Postlethwait J."/>
            <person name="Bobe J."/>
            <person name="Montfort J."/>
            <person name="Bouchez O."/>
            <person name="Begum T."/>
            <person name="Mejri S."/>
            <person name="Adams A."/>
            <person name="Chen W.-J."/>
            <person name="Guiguen Y."/>
        </authorList>
    </citation>
    <scope>NUCLEOTIDE SEQUENCE</scope>
    <source>
        <tissue evidence="26">Blood</tissue>
    </source>
</reference>
<dbReference type="Pfam" id="PF01467">
    <property type="entry name" value="CTP_transf_like"/>
    <property type="match status" value="1"/>
</dbReference>
<evidence type="ECO:0000256" key="1">
    <source>
        <dbReference type="ARBA" id="ARBA00004389"/>
    </source>
</evidence>
<dbReference type="EC" id="2.7.7.15" evidence="18"/>
<comment type="function">
    <text evidence="19">Interacts with target proteins during their translocation into the lumen of the endoplasmic reticulum. Protects unfolded target proteins against degradation during ER stress. May facilitate glycosylation of target proteins after termination of ER stress. May modulate the use of N-glycosylation sites on target proteins.</text>
</comment>
<feature type="transmembrane region" description="Helical" evidence="24">
    <location>
        <begin position="36"/>
        <end position="59"/>
    </location>
</feature>
<keyword evidence="8" id="KW-0548">Nucleotidyltransferase</keyword>
<evidence type="ECO:0000256" key="24">
    <source>
        <dbReference type="SAM" id="Phobius"/>
    </source>
</evidence>
<proteinExistence type="inferred from homology"/>
<dbReference type="InterPro" id="IPR041723">
    <property type="entry name" value="CCT"/>
</dbReference>
<comment type="similarity">
    <text evidence="4">Belongs to the cytidylyltransferase family.</text>
</comment>
<evidence type="ECO:0000256" key="2">
    <source>
        <dbReference type="ARBA" id="ARBA00005189"/>
    </source>
</evidence>
<name>A0A8T3D8T7_9TELE</name>
<dbReference type="EMBL" id="JAERUA010000011">
    <property type="protein sequence ID" value="KAI1893843.1"/>
    <property type="molecule type" value="Genomic_DNA"/>
</dbReference>
<evidence type="ECO:0000256" key="5">
    <source>
        <dbReference type="ARBA" id="ARBA00022516"/>
    </source>
</evidence>
<dbReference type="GO" id="GO:0004105">
    <property type="term" value="F:choline-phosphate cytidylyltransferase activity"/>
    <property type="evidence" value="ECO:0007669"/>
    <property type="project" value="UniProtKB-EC"/>
</dbReference>
<keyword evidence="27" id="KW-1185">Reference proteome</keyword>
<keyword evidence="13" id="KW-0594">Phospholipid biosynthesis</keyword>
<keyword evidence="7 24" id="KW-0812">Transmembrane</keyword>
<dbReference type="SUPFAM" id="SSF52374">
    <property type="entry name" value="Nucleotidylyl transferase"/>
    <property type="match status" value="1"/>
</dbReference>
<keyword evidence="12 24" id="KW-0472">Membrane</keyword>
<dbReference type="InterPro" id="IPR004821">
    <property type="entry name" value="Cyt_trans-like"/>
</dbReference>
<evidence type="ECO:0000256" key="17">
    <source>
        <dbReference type="ARBA" id="ARBA00025706"/>
    </source>
</evidence>
<dbReference type="CDD" id="cd02174">
    <property type="entry name" value="CCT"/>
    <property type="match status" value="1"/>
</dbReference>
<dbReference type="GO" id="GO:0006986">
    <property type="term" value="P:response to unfolded protein"/>
    <property type="evidence" value="ECO:0007669"/>
    <property type="project" value="UniProtKB-KW"/>
</dbReference>
<evidence type="ECO:0000256" key="8">
    <source>
        <dbReference type="ARBA" id="ARBA00022695"/>
    </source>
</evidence>
<dbReference type="GO" id="GO:0005789">
    <property type="term" value="C:endoplasmic reticulum membrane"/>
    <property type="evidence" value="ECO:0007669"/>
    <property type="project" value="UniProtKB-SubCell"/>
</dbReference>
<keyword evidence="15" id="KW-1208">Phospholipid metabolism</keyword>
<dbReference type="InterPro" id="IPR010580">
    <property type="entry name" value="ER_stress-assoc"/>
</dbReference>
<evidence type="ECO:0000256" key="18">
    <source>
        <dbReference type="ARBA" id="ARBA00026101"/>
    </source>
</evidence>
<dbReference type="NCBIfam" id="TIGR00125">
    <property type="entry name" value="cyt_tran_rel"/>
    <property type="match status" value="1"/>
</dbReference>
<evidence type="ECO:0000256" key="15">
    <source>
        <dbReference type="ARBA" id="ARBA00023264"/>
    </source>
</evidence>
<feature type="region of interest" description="Disordered" evidence="23">
    <location>
        <begin position="99"/>
        <end position="133"/>
    </location>
</feature>
<protein>
    <recommendedName>
        <fullName evidence="18">choline-phosphate cytidylyltransferase</fullName>
        <ecNumber evidence="18">2.7.7.15</ecNumber>
    </recommendedName>
</protein>
<sequence>MVAKQRIRMANEKHSKNITQRGNVAKSTRNSQDEKVAVGPWLLALFIFVVCGSAIFQIIQSIRMGMYCSNRGNTSRPVDNCTSLRTLIHFTELRSDMEAHSSERLLSRKRRKEGSNGEAEEGERPGKAPRITVGLTDPAPFADELEPAITPYQRVSMEEAQKGTPSDRPVRVYADGIFDLFHSGHARALMQAKGLFPNTHLIVGVCSDELTHKFKGFTVMNEDERYDAVSHCRYVDEVVRNAPWTLTPEFLAKHRIDFVAHDDIPYSSAGSDDVYKHIKEAGMFAPTQRTEGISTSDIITRIVRDYDVYVRRNLQRGYTAKELNVSFINEKKYHLQERVDKVKRKVRDVEERSKEFVQKVEEKSIDLIQKWEEKSREFIGNFLQMFGPEGALKHMLKEGKGRMLQAISPRQSPNSSPTRERSPSPTFRLPFFTKTSPPPSPPQHHSGARGYPISEDEEDDD</sequence>
<evidence type="ECO:0000256" key="6">
    <source>
        <dbReference type="ARBA" id="ARBA00022679"/>
    </source>
</evidence>
<evidence type="ECO:0000256" key="22">
    <source>
        <dbReference type="SAM" id="Coils"/>
    </source>
</evidence>
<evidence type="ECO:0000256" key="16">
    <source>
        <dbReference type="ARBA" id="ARBA00025501"/>
    </source>
</evidence>
<evidence type="ECO:0000256" key="10">
    <source>
        <dbReference type="ARBA" id="ARBA00022989"/>
    </source>
</evidence>
<keyword evidence="5" id="KW-0444">Lipid biosynthesis</keyword>
<keyword evidence="11" id="KW-0443">Lipid metabolism</keyword>
<evidence type="ECO:0000256" key="14">
    <source>
        <dbReference type="ARBA" id="ARBA00023230"/>
    </source>
</evidence>
<keyword evidence="10 24" id="KW-1133">Transmembrane helix</keyword>
<evidence type="ECO:0000256" key="21">
    <source>
        <dbReference type="ARBA" id="ARBA00048285"/>
    </source>
</evidence>
<evidence type="ECO:0000256" key="4">
    <source>
        <dbReference type="ARBA" id="ARBA00010101"/>
    </source>
</evidence>
<organism evidence="26 27">
    <name type="scientific">Albula goreensis</name>
    <dbReference type="NCBI Taxonomy" id="1534307"/>
    <lineage>
        <taxon>Eukaryota</taxon>
        <taxon>Metazoa</taxon>
        <taxon>Chordata</taxon>
        <taxon>Craniata</taxon>
        <taxon>Vertebrata</taxon>
        <taxon>Euteleostomi</taxon>
        <taxon>Actinopterygii</taxon>
        <taxon>Neopterygii</taxon>
        <taxon>Teleostei</taxon>
        <taxon>Albuliformes</taxon>
        <taxon>Albulidae</taxon>
        <taxon>Albula</taxon>
    </lineage>
</organism>
<comment type="pathway">
    <text evidence="17">Phospholipid metabolism; phosphatidylcholine biosynthesis; phosphatidylcholine from phosphocholine: step 1/2.</text>
</comment>
<dbReference type="FunFam" id="3.40.50.620:FF:000016">
    <property type="entry name" value="Putative choline-phosphate cytidylyltransferase B"/>
    <property type="match status" value="1"/>
</dbReference>
<feature type="domain" description="Cytidyltransferase-like" evidence="25">
    <location>
        <begin position="173"/>
        <end position="301"/>
    </location>
</feature>
<evidence type="ECO:0000256" key="9">
    <source>
        <dbReference type="ARBA" id="ARBA00022824"/>
    </source>
</evidence>
<feature type="compositionally biased region" description="Low complexity" evidence="23">
    <location>
        <begin position="412"/>
        <end position="435"/>
    </location>
</feature>
<dbReference type="Pfam" id="PF06624">
    <property type="entry name" value="RAMP4"/>
    <property type="match status" value="1"/>
</dbReference>
<evidence type="ECO:0000313" key="27">
    <source>
        <dbReference type="Proteomes" id="UP000829720"/>
    </source>
</evidence>
<evidence type="ECO:0000256" key="23">
    <source>
        <dbReference type="SAM" id="MobiDB-lite"/>
    </source>
</evidence>
<comment type="subcellular location">
    <subcellularLocation>
        <location evidence="1">Endoplasmic reticulum membrane</location>
        <topology evidence="1">Single-pass membrane protein</topology>
    </subcellularLocation>
</comment>
<evidence type="ECO:0000256" key="20">
    <source>
        <dbReference type="ARBA" id="ARBA00038831"/>
    </source>
</evidence>
<dbReference type="InterPro" id="IPR045049">
    <property type="entry name" value="Pcy1-like"/>
</dbReference>
<comment type="subunit">
    <text evidence="20">Interacts with SEC61B, SEC61A1 and the SEC61 complex. Interacts with CANX.</text>
</comment>
<dbReference type="Gene3D" id="3.40.50.620">
    <property type="entry name" value="HUPs"/>
    <property type="match status" value="1"/>
</dbReference>
<evidence type="ECO:0000256" key="13">
    <source>
        <dbReference type="ARBA" id="ARBA00023209"/>
    </source>
</evidence>
<evidence type="ECO:0000256" key="19">
    <source>
        <dbReference type="ARBA" id="ARBA00037157"/>
    </source>
</evidence>
<gene>
    <name evidence="26" type="ORF">AGOR_G00127840</name>
</gene>
<evidence type="ECO:0000313" key="26">
    <source>
        <dbReference type="EMBL" id="KAI1893843.1"/>
    </source>
</evidence>
<evidence type="ECO:0000256" key="3">
    <source>
        <dbReference type="ARBA" id="ARBA00005500"/>
    </source>
</evidence>
<comment type="caution">
    <text evidence="26">The sequence shown here is derived from an EMBL/GenBank/DDBJ whole genome shotgun (WGS) entry which is preliminary data.</text>
</comment>
<dbReference type="OrthoDB" id="17102at2759"/>
<comment type="pathway">
    <text evidence="2">Lipid metabolism.</text>
</comment>
<accession>A0A8T3D8T7</accession>
<comment type="function">
    <text evidence="16">Catalyzes the key rate-limiting step in the CDP-choline pathway for phosphatidylcholine biosynthesis.</text>
</comment>
<keyword evidence="9" id="KW-0256">Endoplasmic reticulum</keyword>
<dbReference type="GO" id="GO:0031210">
    <property type="term" value="F:phosphatidylcholine binding"/>
    <property type="evidence" value="ECO:0007669"/>
    <property type="project" value="TreeGrafter"/>
</dbReference>
<dbReference type="PANTHER" id="PTHR10739">
    <property type="entry name" value="CYTIDYLYLTRANSFERASE"/>
    <property type="match status" value="1"/>
</dbReference>
<keyword evidence="14" id="KW-0834">Unfolded protein response</keyword>
<feature type="coiled-coil region" evidence="22">
    <location>
        <begin position="332"/>
        <end position="359"/>
    </location>
</feature>
<feature type="region of interest" description="Disordered" evidence="23">
    <location>
        <begin position="407"/>
        <end position="461"/>
    </location>
</feature>
<evidence type="ECO:0000259" key="25">
    <source>
        <dbReference type="Pfam" id="PF01467"/>
    </source>
</evidence>
<evidence type="ECO:0000256" key="12">
    <source>
        <dbReference type="ARBA" id="ARBA00023136"/>
    </source>
</evidence>
<dbReference type="InterPro" id="IPR014729">
    <property type="entry name" value="Rossmann-like_a/b/a_fold"/>
</dbReference>
<evidence type="ECO:0000256" key="11">
    <source>
        <dbReference type="ARBA" id="ARBA00023098"/>
    </source>
</evidence>
<dbReference type="PANTHER" id="PTHR10739:SF19">
    <property type="entry name" value="CHOLINE-PHOSPHATE CYTIDYLYLTRANSFERASE A"/>
    <property type="match status" value="1"/>
</dbReference>